<sequence>MLLKQNYARLIFVFFFAVLAVLALYLFKGSFSSAQKKDKDGIHVEIRLKEWEISPRDITVDKGETVHLSIVNQGGYPHDFVIRGLNLKTSTLAPGQKETLTFVAEQSMILETSCTLAGHKEAGMVAKLSIK</sequence>
<keyword evidence="3" id="KW-0812">Transmembrane</keyword>
<dbReference type="PANTHER" id="PTHR38439">
    <property type="entry name" value="AURACYANIN-B"/>
    <property type="match status" value="1"/>
</dbReference>
<dbReference type="Gene3D" id="2.60.40.420">
    <property type="entry name" value="Cupredoxins - blue copper proteins"/>
    <property type="match status" value="1"/>
</dbReference>
<name>A0ABV9Q7T6_9BACL</name>
<dbReference type="RefSeq" id="WP_380028957.1">
    <property type="nucleotide sequence ID" value="NZ_JBHSHC010000149.1"/>
</dbReference>
<dbReference type="Proteomes" id="UP001596002">
    <property type="component" value="Unassembled WGS sequence"/>
</dbReference>
<dbReference type="InterPro" id="IPR050845">
    <property type="entry name" value="Cu-binding_ET"/>
</dbReference>
<keyword evidence="1" id="KW-0479">Metal-binding</keyword>
<dbReference type="InterPro" id="IPR008972">
    <property type="entry name" value="Cupredoxin"/>
</dbReference>
<evidence type="ECO:0000313" key="6">
    <source>
        <dbReference type="Proteomes" id="UP001596002"/>
    </source>
</evidence>
<accession>A0ABV9Q7T6</accession>
<comment type="caution">
    <text evidence="5">The sequence shown here is derived from an EMBL/GenBank/DDBJ whole genome shotgun (WGS) entry which is preliminary data.</text>
</comment>
<keyword evidence="2" id="KW-0186">Copper</keyword>
<dbReference type="Pfam" id="PF13473">
    <property type="entry name" value="Cupredoxin_1"/>
    <property type="match status" value="1"/>
</dbReference>
<keyword evidence="3" id="KW-1133">Transmembrane helix</keyword>
<evidence type="ECO:0000256" key="2">
    <source>
        <dbReference type="ARBA" id="ARBA00023008"/>
    </source>
</evidence>
<dbReference type="SUPFAM" id="SSF49503">
    <property type="entry name" value="Cupredoxins"/>
    <property type="match status" value="1"/>
</dbReference>
<dbReference type="PANTHER" id="PTHR38439:SF3">
    <property type="entry name" value="COPPER-RESISTANT CUPROPROTEIN COPI"/>
    <property type="match status" value="1"/>
</dbReference>
<evidence type="ECO:0000259" key="4">
    <source>
        <dbReference type="Pfam" id="PF13473"/>
    </source>
</evidence>
<evidence type="ECO:0000256" key="1">
    <source>
        <dbReference type="ARBA" id="ARBA00022723"/>
    </source>
</evidence>
<reference evidence="6" key="1">
    <citation type="journal article" date="2019" name="Int. J. Syst. Evol. Microbiol.">
        <title>The Global Catalogue of Microorganisms (GCM) 10K type strain sequencing project: providing services to taxonomists for standard genome sequencing and annotation.</title>
        <authorList>
            <consortium name="The Broad Institute Genomics Platform"/>
            <consortium name="The Broad Institute Genome Sequencing Center for Infectious Disease"/>
            <person name="Wu L."/>
            <person name="Ma J."/>
        </authorList>
    </citation>
    <scope>NUCLEOTIDE SEQUENCE [LARGE SCALE GENOMIC DNA]</scope>
    <source>
        <strain evidence="6">WYCCWR 12678</strain>
    </source>
</reference>
<keyword evidence="6" id="KW-1185">Reference proteome</keyword>
<keyword evidence="3" id="KW-0472">Membrane</keyword>
<feature type="domain" description="EfeO-type cupredoxin-like" evidence="4">
    <location>
        <begin position="24"/>
        <end position="106"/>
    </location>
</feature>
<protein>
    <submittedName>
        <fullName evidence="5">Cupredoxin domain-containing protein</fullName>
    </submittedName>
</protein>
<dbReference type="EMBL" id="JBHSHC010000149">
    <property type="protein sequence ID" value="MFC4769898.1"/>
    <property type="molecule type" value="Genomic_DNA"/>
</dbReference>
<gene>
    <name evidence="5" type="ORF">ACFO8Q_21570</name>
</gene>
<feature type="transmembrane region" description="Helical" evidence="3">
    <location>
        <begin position="6"/>
        <end position="27"/>
    </location>
</feature>
<dbReference type="InterPro" id="IPR028096">
    <property type="entry name" value="EfeO_Cupredoxin"/>
</dbReference>
<evidence type="ECO:0000256" key="3">
    <source>
        <dbReference type="SAM" id="Phobius"/>
    </source>
</evidence>
<organism evidence="5 6">
    <name type="scientific">Effusibacillus consociatus</name>
    <dbReference type="NCBI Taxonomy" id="1117041"/>
    <lineage>
        <taxon>Bacteria</taxon>
        <taxon>Bacillati</taxon>
        <taxon>Bacillota</taxon>
        <taxon>Bacilli</taxon>
        <taxon>Bacillales</taxon>
        <taxon>Alicyclobacillaceae</taxon>
        <taxon>Effusibacillus</taxon>
    </lineage>
</organism>
<proteinExistence type="predicted"/>
<evidence type="ECO:0000313" key="5">
    <source>
        <dbReference type="EMBL" id="MFC4769898.1"/>
    </source>
</evidence>